<dbReference type="AlphaFoldDB" id="A0A8T1E7Z7"/>
<organism evidence="2 3">
    <name type="scientific">Phytophthora cactorum</name>
    <dbReference type="NCBI Taxonomy" id="29920"/>
    <lineage>
        <taxon>Eukaryota</taxon>
        <taxon>Sar</taxon>
        <taxon>Stramenopiles</taxon>
        <taxon>Oomycota</taxon>
        <taxon>Peronosporomycetes</taxon>
        <taxon>Peronosporales</taxon>
        <taxon>Peronosporaceae</taxon>
        <taxon>Phytophthora</taxon>
    </lineage>
</organism>
<evidence type="ECO:0000313" key="3">
    <source>
        <dbReference type="Proteomes" id="UP000736787"/>
    </source>
</evidence>
<dbReference type="Proteomes" id="UP000736787">
    <property type="component" value="Unassembled WGS sequence"/>
</dbReference>
<proteinExistence type="predicted"/>
<accession>A0A8T1E7Z7</accession>
<sequence>MTLETILLLQYNRSMWDASAVAQAIENNRRKRRTEGAEGGIVDIGLKGGARREGSQGNPPSRFECACPISSIPPFARR</sequence>
<protein>
    <submittedName>
        <fullName evidence="2">Uncharacterized protein</fullName>
    </submittedName>
</protein>
<dbReference type="EMBL" id="RCMK01000135">
    <property type="protein sequence ID" value="KAG2947311.1"/>
    <property type="molecule type" value="Genomic_DNA"/>
</dbReference>
<comment type="caution">
    <text evidence="2">The sequence shown here is derived from an EMBL/GenBank/DDBJ whole genome shotgun (WGS) entry which is preliminary data.</text>
</comment>
<gene>
    <name evidence="2" type="ORF">PC117_g6880</name>
</gene>
<reference evidence="2" key="1">
    <citation type="submission" date="2018-10" db="EMBL/GenBank/DDBJ databases">
        <title>Effector identification in a new, highly contiguous assembly of the strawberry crown rot pathogen Phytophthora cactorum.</title>
        <authorList>
            <person name="Armitage A.D."/>
            <person name="Nellist C.F."/>
            <person name="Bates H."/>
            <person name="Vickerstaff R.J."/>
            <person name="Harrison R.J."/>
        </authorList>
    </citation>
    <scope>NUCLEOTIDE SEQUENCE</scope>
    <source>
        <strain evidence="2">4040</strain>
    </source>
</reference>
<feature type="region of interest" description="Disordered" evidence="1">
    <location>
        <begin position="30"/>
        <end position="65"/>
    </location>
</feature>
<evidence type="ECO:0000313" key="2">
    <source>
        <dbReference type="EMBL" id="KAG2947311.1"/>
    </source>
</evidence>
<evidence type="ECO:0000256" key="1">
    <source>
        <dbReference type="SAM" id="MobiDB-lite"/>
    </source>
</evidence>
<name>A0A8T1E7Z7_9STRA</name>